<accession>A0ABV9T7A7</accession>
<sequence>MNATTAQIPARNNRWYVFSLLLFPLGLLYIWRLPTSIFIKIAYTVLAPPLFLYLTLLILSVALPPLDLTVGNRQDRTLYNPSGNYAVTFLKTGKETGGAYEEILVELEAGGGNGWHYHTTFDEQFTVIEGQVEIGLNGEAIYLEKGQTVTARKSEEHYFHNPTSGKSNLLVKTIPARGLEKTIRIGYGLENDGLMQEDMTENPWHMALLLGYSETYFGGIPAVVQAPVVNGLARLAQWLGHDKDLKKYFM</sequence>
<keyword evidence="4" id="KW-1185">Reference proteome</keyword>
<evidence type="ECO:0000259" key="2">
    <source>
        <dbReference type="Pfam" id="PF07883"/>
    </source>
</evidence>
<evidence type="ECO:0000313" key="4">
    <source>
        <dbReference type="Proteomes" id="UP001595818"/>
    </source>
</evidence>
<dbReference type="Proteomes" id="UP001595818">
    <property type="component" value="Unassembled WGS sequence"/>
</dbReference>
<dbReference type="InterPro" id="IPR011051">
    <property type="entry name" value="RmlC_Cupin_sf"/>
</dbReference>
<keyword evidence="1" id="KW-0472">Membrane</keyword>
<gene>
    <name evidence="3" type="ORF">ACFPFU_22150</name>
</gene>
<dbReference type="Pfam" id="PF07883">
    <property type="entry name" value="Cupin_2"/>
    <property type="match status" value="1"/>
</dbReference>
<keyword evidence="1" id="KW-1133">Transmembrane helix</keyword>
<reference evidence="4" key="1">
    <citation type="journal article" date="2019" name="Int. J. Syst. Evol. Microbiol.">
        <title>The Global Catalogue of Microorganisms (GCM) 10K type strain sequencing project: providing services to taxonomists for standard genome sequencing and annotation.</title>
        <authorList>
            <consortium name="The Broad Institute Genomics Platform"/>
            <consortium name="The Broad Institute Genome Sequencing Center for Infectious Disease"/>
            <person name="Wu L."/>
            <person name="Ma J."/>
        </authorList>
    </citation>
    <scope>NUCLEOTIDE SEQUENCE [LARGE SCALE GENOMIC DNA]</scope>
    <source>
        <strain evidence="4">CGMCC 4.7466</strain>
    </source>
</reference>
<dbReference type="EMBL" id="JBHSJJ010000018">
    <property type="protein sequence ID" value="MFC4874422.1"/>
    <property type="molecule type" value="Genomic_DNA"/>
</dbReference>
<name>A0ABV9T7A7_9BACT</name>
<proteinExistence type="predicted"/>
<evidence type="ECO:0000256" key="1">
    <source>
        <dbReference type="SAM" id="Phobius"/>
    </source>
</evidence>
<protein>
    <submittedName>
        <fullName evidence="3">Cupin domain-containing protein</fullName>
    </submittedName>
</protein>
<organism evidence="3 4">
    <name type="scientific">Negadavirga shengliensis</name>
    <dbReference type="NCBI Taxonomy" id="1389218"/>
    <lineage>
        <taxon>Bacteria</taxon>
        <taxon>Pseudomonadati</taxon>
        <taxon>Bacteroidota</taxon>
        <taxon>Cytophagia</taxon>
        <taxon>Cytophagales</taxon>
        <taxon>Cyclobacteriaceae</taxon>
        <taxon>Negadavirga</taxon>
    </lineage>
</organism>
<feature type="domain" description="Cupin type-2" evidence="2">
    <location>
        <begin position="104"/>
        <end position="167"/>
    </location>
</feature>
<feature type="transmembrane region" description="Helical" evidence="1">
    <location>
        <begin position="15"/>
        <end position="31"/>
    </location>
</feature>
<dbReference type="SUPFAM" id="SSF51182">
    <property type="entry name" value="RmlC-like cupins"/>
    <property type="match status" value="1"/>
</dbReference>
<dbReference type="InterPro" id="IPR014710">
    <property type="entry name" value="RmlC-like_jellyroll"/>
</dbReference>
<feature type="transmembrane region" description="Helical" evidence="1">
    <location>
        <begin position="43"/>
        <end position="63"/>
    </location>
</feature>
<keyword evidence="1" id="KW-0812">Transmembrane</keyword>
<dbReference type="RefSeq" id="WP_377068253.1">
    <property type="nucleotide sequence ID" value="NZ_JBHSJJ010000018.1"/>
</dbReference>
<dbReference type="InterPro" id="IPR013096">
    <property type="entry name" value="Cupin_2"/>
</dbReference>
<dbReference type="Gene3D" id="2.60.120.10">
    <property type="entry name" value="Jelly Rolls"/>
    <property type="match status" value="1"/>
</dbReference>
<evidence type="ECO:0000313" key="3">
    <source>
        <dbReference type="EMBL" id="MFC4874422.1"/>
    </source>
</evidence>
<comment type="caution">
    <text evidence="3">The sequence shown here is derived from an EMBL/GenBank/DDBJ whole genome shotgun (WGS) entry which is preliminary data.</text>
</comment>